<dbReference type="GO" id="GO:0003735">
    <property type="term" value="F:structural constituent of ribosome"/>
    <property type="evidence" value="ECO:0007669"/>
    <property type="project" value="InterPro"/>
</dbReference>
<dbReference type="Proteomes" id="UP000226712">
    <property type="component" value="Unassembled WGS sequence"/>
</dbReference>
<sequence length="103" mass="11440">MPNKKAKGKRAKTRDKFKSKRKITVNKLLQQIPIGSKVDIRIESSVHSGIPDKKFHGFTGEVIGKQGRAYLVELKKQHAKLVIGAAHLDVSKAVEKQEEKVAA</sequence>
<keyword evidence="2 4" id="KW-0689">Ribosomal protein</keyword>
<name>A0A2D6LPT1_9ARCH</name>
<dbReference type="GO" id="GO:0006412">
    <property type="term" value="P:translation"/>
    <property type="evidence" value="ECO:0007669"/>
    <property type="project" value="InterPro"/>
</dbReference>
<dbReference type="SUPFAM" id="SSF50104">
    <property type="entry name" value="Translation proteins SH3-like domain"/>
    <property type="match status" value="1"/>
</dbReference>
<dbReference type="InterPro" id="IPR001147">
    <property type="entry name" value="Ribosomal_eL21"/>
</dbReference>
<evidence type="ECO:0000256" key="3">
    <source>
        <dbReference type="ARBA" id="ARBA00023274"/>
    </source>
</evidence>
<reference evidence="5" key="1">
    <citation type="submission" date="2017-09" db="EMBL/GenBank/DDBJ databases">
        <title>The Reconstruction of 2,631 Draft Metagenome-Assembled Genomes from the Global Oceans.</title>
        <authorList>
            <person name="Tully B.J."/>
            <person name="Graham E.D."/>
            <person name="Heidelberg J.F."/>
        </authorList>
    </citation>
    <scope>NUCLEOTIDE SEQUENCE [LARGE SCALE GENOMIC DNA]</scope>
</reference>
<dbReference type="AlphaFoldDB" id="A0A2D6LPT1"/>
<accession>A0A2D6LPT1</accession>
<proteinExistence type="inferred from homology"/>
<comment type="similarity">
    <text evidence="1">Belongs to the eukaryotic ribosomal protein eL21 family.</text>
</comment>
<dbReference type="PANTHER" id="PTHR20981">
    <property type="entry name" value="60S RIBOSOMAL PROTEIN L21"/>
    <property type="match status" value="1"/>
</dbReference>
<evidence type="ECO:0000313" key="4">
    <source>
        <dbReference type="EMBL" id="MAG18172.1"/>
    </source>
</evidence>
<comment type="caution">
    <text evidence="4">The sequence shown here is derived from an EMBL/GenBank/DDBJ whole genome shotgun (WGS) entry which is preliminary data.</text>
</comment>
<evidence type="ECO:0000256" key="1">
    <source>
        <dbReference type="ARBA" id="ARBA00008427"/>
    </source>
</evidence>
<dbReference type="GO" id="GO:1990904">
    <property type="term" value="C:ribonucleoprotein complex"/>
    <property type="evidence" value="ECO:0007669"/>
    <property type="project" value="UniProtKB-KW"/>
</dbReference>
<protein>
    <submittedName>
        <fullName evidence="4">50S ribosomal protein L21e</fullName>
    </submittedName>
</protein>
<dbReference type="EMBL" id="NZBD01000010">
    <property type="protein sequence ID" value="MAG18172.1"/>
    <property type="molecule type" value="Genomic_DNA"/>
</dbReference>
<dbReference type="GO" id="GO:0005840">
    <property type="term" value="C:ribosome"/>
    <property type="evidence" value="ECO:0007669"/>
    <property type="project" value="UniProtKB-KW"/>
</dbReference>
<keyword evidence="3" id="KW-0687">Ribonucleoprotein</keyword>
<organism evidence="4 5">
    <name type="scientific">Candidatus Iainarchaeum sp</name>
    <dbReference type="NCBI Taxonomy" id="3101447"/>
    <lineage>
        <taxon>Archaea</taxon>
        <taxon>Candidatus Iainarchaeota</taxon>
        <taxon>Candidatus Iainarchaeia</taxon>
        <taxon>Candidatus Iainarchaeales</taxon>
        <taxon>Candidatus Iainarchaeaceae</taxon>
        <taxon>Candidatus Iainarchaeum</taxon>
    </lineage>
</organism>
<dbReference type="InterPro" id="IPR008991">
    <property type="entry name" value="Translation_prot_SH3-like_sf"/>
</dbReference>
<dbReference type="Pfam" id="PF01157">
    <property type="entry name" value="Ribosomal_L21e"/>
    <property type="match status" value="1"/>
</dbReference>
<evidence type="ECO:0000256" key="2">
    <source>
        <dbReference type="ARBA" id="ARBA00022980"/>
    </source>
</evidence>
<gene>
    <name evidence="4" type="ORF">CL944_01725</name>
</gene>
<dbReference type="InterPro" id="IPR036948">
    <property type="entry name" value="Ribosomal_eL21_sf"/>
</dbReference>
<dbReference type="Gene3D" id="2.30.30.70">
    <property type="entry name" value="Ribosomal protein L21"/>
    <property type="match status" value="1"/>
</dbReference>
<evidence type="ECO:0000313" key="5">
    <source>
        <dbReference type="Proteomes" id="UP000226712"/>
    </source>
</evidence>